<name>A0A9D0ZXX5_9FIRM</name>
<dbReference type="EMBL" id="DVFT01000139">
    <property type="protein sequence ID" value="HIQ96733.1"/>
    <property type="molecule type" value="Genomic_DNA"/>
</dbReference>
<dbReference type="InterPro" id="IPR039564">
    <property type="entry name" value="Peptidase_C39-like"/>
</dbReference>
<gene>
    <name evidence="3" type="ORF">IAB26_09240</name>
</gene>
<reference evidence="3" key="2">
    <citation type="journal article" date="2021" name="PeerJ">
        <title>Extensive microbial diversity within the chicken gut microbiome revealed by metagenomics and culture.</title>
        <authorList>
            <person name="Gilroy R."/>
            <person name="Ravi A."/>
            <person name="Getino M."/>
            <person name="Pursley I."/>
            <person name="Horton D.L."/>
            <person name="Alikhan N.F."/>
            <person name="Baker D."/>
            <person name="Gharbi K."/>
            <person name="Hall N."/>
            <person name="Watson M."/>
            <person name="Adriaenssens E.M."/>
            <person name="Foster-Nyarko E."/>
            <person name="Jarju S."/>
            <person name="Secka A."/>
            <person name="Antonio M."/>
            <person name="Oren A."/>
            <person name="Chaudhuri R.R."/>
            <person name="La Ragione R."/>
            <person name="Hildebrand F."/>
            <person name="Pallen M.J."/>
        </authorList>
    </citation>
    <scope>NUCLEOTIDE SEQUENCE</scope>
    <source>
        <strain evidence="3">ChiSjej3B21-11622</strain>
    </source>
</reference>
<protein>
    <recommendedName>
        <fullName evidence="2">Peptidase C39-like domain-containing protein</fullName>
    </recommendedName>
</protein>
<dbReference type="CDD" id="cd00161">
    <property type="entry name" value="beta-trefoil_Ricin-like"/>
    <property type="match status" value="1"/>
</dbReference>
<dbReference type="Proteomes" id="UP000886886">
    <property type="component" value="Unassembled WGS sequence"/>
</dbReference>
<dbReference type="Gene3D" id="2.80.10.50">
    <property type="match status" value="1"/>
</dbReference>
<comment type="caution">
    <text evidence="3">The sequence shown here is derived from an EMBL/GenBank/DDBJ whole genome shotgun (WGS) entry which is preliminary data.</text>
</comment>
<keyword evidence="1" id="KW-0732">Signal</keyword>
<dbReference type="SUPFAM" id="SSF50370">
    <property type="entry name" value="Ricin B-like lectins"/>
    <property type="match status" value="1"/>
</dbReference>
<sequence length="481" mass="54522">MKVWKKIGLLFLFVFMLGMCSVSALAAYPSSVSAKHPIIGYPLKTTRLNVYEDSGLTEKKTSLTYRSYSIQKIKGDALYVKYKVGSKYQKGWVSADKFFYDRSYEMQPSYANSSITLYKARSIRQSYVKIPAYTGGITLAACPKWYQTVFYRNGNYYLGWTRKKVQDSTVRYSMETTEQLLANGTYAIAPRKWSKRYLSVNAATGTMSVVKSNEELLQRFVLTHVKDNYYQIALADGQGYLAVSGGKLVIQEKATQWLLTRTGRYFYLTDKSTKKRLAYSSSGLALNKARSSSYQMFIFTKDEEELDVGNVTVFSQYDPKWGGSTYATGYLGRKTISTSGCGVVALVNAIYALNGEYISPEFLATYSNKYGHYYYNSGTSDSLYPAFAKSYGKRYHFKWDGKVYTQAELKDHIQAGGVAVALVPGHYIAIVNYREKTDQYLVLDSAIYGKRPTTIYGDWVSASTLTEGTMNCEYYHLFSRR</sequence>
<feature type="signal peptide" evidence="1">
    <location>
        <begin position="1"/>
        <end position="26"/>
    </location>
</feature>
<evidence type="ECO:0000256" key="1">
    <source>
        <dbReference type="SAM" id="SignalP"/>
    </source>
</evidence>
<accession>A0A9D0ZXX5</accession>
<dbReference type="AlphaFoldDB" id="A0A9D0ZXX5"/>
<feature type="domain" description="Peptidase C39-like" evidence="2">
    <location>
        <begin position="310"/>
        <end position="446"/>
    </location>
</feature>
<evidence type="ECO:0000313" key="4">
    <source>
        <dbReference type="Proteomes" id="UP000886886"/>
    </source>
</evidence>
<proteinExistence type="predicted"/>
<dbReference type="Pfam" id="PF13529">
    <property type="entry name" value="Peptidase_C39_2"/>
    <property type="match status" value="1"/>
</dbReference>
<evidence type="ECO:0000313" key="3">
    <source>
        <dbReference type="EMBL" id="HIQ96733.1"/>
    </source>
</evidence>
<organism evidence="3 4">
    <name type="scientific">Candidatus Limivivens merdigallinarum</name>
    <dbReference type="NCBI Taxonomy" id="2840859"/>
    <lineage>
        <taxon>Bacteria</taxon>
        <taxon>Bacillati</taxon>
        <taxon>Bacillota</taxon>
        <taxon>Clostridia</taxon>
        <taxon>Lachnospirales</taxon>
        <taxon>Lachnospiraceae</taxon>
        <taxon>Lachnospiraceae incertae sedis</taxon>
        <taxon>Candidatus Limivivens</taxon>
    </lineage>
</organism>
<dbReference type="InterPro" id="IPR035992">
    <property type="entry name" value="Ricin_B-like_lectins"/>
</dbReference>
<reference evidence="3" key="1">
    <citation type="submission" date="2020-10" db="EMBL/GenBank/DDBJ databases">
        <authorList>
            <person name="Gilroy R."/>
        </authorList>
    </citation>
    <scope>NUCLEOTIDE SEQUENCE</scope>
    <source>
        <strain evidence="3">ChiSjej3B21-11622</strain>
    </source>
</reference>
<feature type="chain" id="PRO_5038984513" description="Peptidase C39-like domain-containing protein" evidence="1">
    <location>
        <begin position="27"/>
        <end position="481"/>
    </location>
</feature>
<evidence type="ECO:0000259" key="2">
    <source>
        <dbReference type="Pfam" id="PF13529"/>
    </source>
</evidence>